<evidence type="ECO:0000313" key="6">
    <source>
        <dbReference type="Proteomes" id="UP001597380"/>
    </source>
</evidence>
<feature type="signal peptide" evidence="3">
    <location>
        <begin position="1"/>
        <end position="25"/>
    </location>
</feature>
<comment type="caution">
    <text evidence="5">The sequence shown here is derived from an EMBL/GenBank/DDBJ whole genome shotgun (WGS) entry which is preliminary data.</text>
</comment>
<gene>
    <name evidence="5" type="ORF">ACFSJ3_08775</name>
</gene>
<feature type="transmembrane region" description="Helical" evidence="2">
    <location>
        <begin position="283"/>
        <end position="301"/>
    </location>
</feature>
<accession>A0ABW4XKP0</accession>
<dbReference type="InterPro" id="IPR043128">
    <property type="entry name" value="Rev_trsase/Diguanyl_cyclase"/>
</dbReference>
<dbReference type="NCBIfam" id="TIGR00254">
    <property type="entry name" value="GGDEF"/>
    <property type="match status" value="1"/>
</dbReference>
<dbReference type="SUPFAM" id="SSF55073">
    <property type="entry name" value="Nucleotide cyclase"/>
    <property type="match status" value="1"/>
</dbReference>
<sequence>MKLCYRTFYLSCLLLGLTLSMQLRAEWVITDNTVRTPATATCCELYLTDNAELSASDVAALPTSDWQSLTGPNINSGFDPRIHWIKLRVTSRLSEEREWVLQLDNPLLDKVELYQQADNGVFVHLAELGVSNHSRLVLHPDYLVPLSLPMQGQTMLLIRFQTQGSASLPITLWRGDHFVETNHVDSLLIGLALGALLLMGVYNSLLAFSMRTLSYLFYAGYQFSGILMLSTLLGISSYYLWPALPTFHHLMIPVLGALALLFTCFFVEHLLKINEQYLLLMRWLRAMQIGCILYLFSSFIMSYRLAVILLAILVVLVVASLISIGFWACWKRIPMARYYTFSWFALTCGATLSSLAYAGVIALPWSNAIPLLLGAGLEVLVMTTTLALRAGDVNRSHRAAEKSAIEQARRVRLVQDKALQIQAKANTELEQKVRERTFELEVALRELAETNRELEEQTTRDALTGVRNRKYFDKRYIAEQRRSRREQTTLSLIMMDIDHFKQVNDTYGHPVGDACIREVASRAASLLKRPGDVIARYGGEEFALILPNTPPEGAMQLAEKLCDVIRSQPIVTGVGELALTISCGVACRYILPETSTELLLEEADQALYGAKQGGRDRAMLASQKEKTD</sequence>
<dbReference type="PANTHER" id="PTHR45138">
    <property type="entry name" value="REGULATORY COMPONENTS OF SENSORY TRANSDUCTION SYSTEM"/>
    <property type="match status" value="1"/>
</dbReference>
<feature type="transmembrane region" description="Helical" evidence="2">
    <location>
        <begin position="215"/>
        <end position="241"/>
    </location>
</feature>
<reference evidence="6" key="1">
    <citation type="journal article" date="2019" name="Int. J. Syst. Evol. Microbiol.">
        <title>The Global Catalogue of Microorganisms (GCM) 10K type strain sequencing project: providing services to taxonomists for standard genome sequencing and annotation.</title>
        <authorList>
            <consortium name="The Broad Institute Genomics Platform"/>
            <consortium name="The Broad Institute Genome Sequencing Center for Infectious Disease"/>
            <person name="Wu L."/>
            <person name="Ma J."/>
        </authorList>
    </citation>
    <scope>NUCLEOTIDE SEQUENCE [LARGE SCALE GENOMIC DNA]</scope>
    <source>
        <strain evidence="6">CGMCC 1.10992</strain>
    </source>
</reference>
<evidence type="ECO:0000256" key="1">
    <source>
        <dbReference type="ARBA" id="ARBA00012528"/>
    </source>
</evidence>
<dbReference type="Gene3D" id="2.60.40.2380">
    <property type="match status" value="1"/>
</dbReference>
<feature type="chain" id="PRO_5046087237" description="diguanylate cyclase" evidence="3">
    <location>
        <begin position="26"/>
        <end position="628"/>
    </location>
</feature>
<keyword evidence="6" id="KW-1185">Reference proteome</keyword>
<dbReference type="Pfam" id="PF07695">
    <property type="entry name" value="7TMR-DISM_7TM"/>
    <property type="match status" value="1"/>
</dbReference>
<dbReference type="Proteomes" id="UP001597380">
    <property type="component" value="Unassembled WGS sequence"/>
</dbReference>
<feature type="transmembrane region" description="Helical" evidence="2">
    <location>
        <begin position="341"/>
        <end position="363"/>
    </location>
</feature>
<protein>
    <recommendedName>
        <fullName evidence="1">diguanylate cyclase</fullName>
        <ecNumber evidence="1">2.7.7.65</ecNumber>
    </recommendedName>
</protein>
<keyword evidence="2" id="KW-1133">Transmembrane helix</keyword>
<dbReference type="RefSeq" id="WP_345341063.1">
    <property type="nucleotide sequence ID" value="NZ_BAABLI010000017.1"/>
</dbReference>
<keyword evidence="3" id="KW-0732">Signal</keyword>
<keyword evidence="5" id="KW-0808">Transferase</keyword>
<keyword evidence="2" id="KW-0812">Transmembrane</keyword>
<feature type="transmembrane region" description="Helical" evidence="2">
    <location>
        <begin position="187"/>
        <end position="208"/>
    </location>
</feature>
<dbReference type="EMBL" id="JBHUHT010000011">
    <property type="protein sequence ID" value="MFD2096076.1"/>
    <property type="molecule type" value="Genomic_DNA"/>
</dbReference>
<dbReference type="PANTHER" id="PTHR45138:SF24">
    <property type="entry name" value="DIGUANYLATE CYCLASE DGCC-RELATED"/>
    <property type="match status" value="1"/>
</dbReference>
<evidence type="ECO:0000313" key="5">
    <source>
        <dbReference type="EMBL" id="MFD2096076.1"/>
    </source>
</evidence>
<proteinExistence type="predicted"/>
<name>A0ABW4XKP0_9GAMM</name>
<evidence type="ECO:0000256" key="3">
    <source>
        <dbReference type="SAM" id="SignalP"/>
    </source>
</evidence>
<feature type="transmembrane region" description="Helical" evidence="2">
    <location>
        <begin position="307"/>
        <end position="329"/>
    </location>
</feature>
<evidence type="ECO:0000259" key="4">
    <source>
        <dbReference type="PROSITE" id="PS50887"/>
    </source>
</evidence>
<dbReference type="EC" id="2.7.7.65" evidence="1"/>
<dbReference type="Pfam" id="PF07696">
    <property type="entry name" value="7TMR-DISMED2"/>
    <property type="match status" value="1"/>
</dbReference>
<keyword evidence="5" id="KW-0548">Nucleotidyltransferase</keyword>
<feature type="domain" description="GGDEF" evidence="4">
    <location>
        <begin position="488"/>
        <end position="623"/>
    </location>
</feature>
<evidence type="ECO:0000256" key="2">
    <source>
        <dbReference type="SAM" id="Phobius"/>
    </source>
</evidence>
<dbReference type="CDD" id="cd01949">
    <property type="entry name" value="GGDEF"/>
    <property type="match status" value="1"/>
</dbReference>
<dbReference type="InterPro" id="IPR011622">
    <property type="entry name" value="7TMR_DISM_rcpt_extracell_dom2"/>
</dbReference>
<dbReference type="InterPro" id="IPR011623">
    <property type="entry name" value="7TMR_DISM_rcpt_extracell_dom1"/>
</dbReference>
<organism evidence="5 6">
    <name type="scientific">Corallincola platygyrae</name>
    <dbReference type="NCBI Taxonomy" id="1193278"/>
    <lineage>
        <taxon>Bacteria</taxon>
        <taxon>Pseudomonadati</taxon>
        <taxon>Pseudomonadota</taxon>
        <taxon>Gammaproteobacteria</taxon>
        <taxon>Alteromonadales</taxon>
        <taxon>Psychromonadaceae</taxon>
        <taxon>Corallincola</taxon>
    </lineage>
</organism>
<feature type="transmembrane region" description="Helical" evidence="2">
    <location>
        <begin position="247"/>
        <end position="271"/>
    </location>
</feature>
<dbReference type="InterPro" id="IPR000160">
    <property type="entry name" value="GGDEF_dom"/>
</dbReference>
<dbReference type="PROSITE" id="PS50887">
    <property type="entry name" value="GGDEF"/>
    <property type="match status" value="1"/>
</dbReference>
<dbReference type="InterPro" id="IPR029787">
    <property type="entry name" value="Nucleotide_cyclase"/>
</dbReference>
<dbReference type="Gene3D" id="3.30.70.270">
    <property type="match status" value="1"/>
</dbReference>
<dbReference type="GO" id="GO:0052621">
    <property type="term" value="F:diguanylate cyclase activity"/>
    <property type="evidence" value="ECO:0007669"/>
    <property type="project" value="UniProtKB-EC"/>
</dbReference>
<dbReference type="SMART" id="SM00267">
    <property type="entry name" value="GGDEF"/>
    <property type="match status" value="1"/>
</dbReference>
<dbReference type="Pfam" id="PF00990">
    <property type="entry name" value="GGDEF"/>
    <property type="match status" value="1"/>
</dbReference>
<keyword evidence="2" id="KW-0472">Membrane</keyword>
<dbReference type="InterPro" id="IPR050469">
    <property type="entry name" value="Diguanylate_Cyclase"/>
</dbReference>
<feature type="transmembrane region" description="Helical" evidence="2">
    <location>
        <begin position="369"/>
        <end position="388"/>
    </location>
</feature>